<evidence type="ECO:0000313" key="8">
    <source>
        <dbReference type="Proteomes" id="UP001321473"/>
    </source>
</evidence>
<dbReference type="EMBL" id="JARKHS020026703">
    <property type="protein sequence ID" value="KAK8766104.1"/>
    <property type="molecule type" value="Genomic_DNA"/>
</dbReference>
<feature type="transmembrane region" description="Helical" evidence="6">
    <location>
        <begin position="464"/>
        <end position="484"/>
    </location>
</feature>
<comment type="subcellular location">
    <subcellularLocation>
        <location evidence="1">Membrane</location>
        <topology evidence="1">Multi-pass membrane protein</topology>
    </subcellularLocation>
</comment>
<keyword evidence="8" id="KW-1185">Reference proteome</keyword>
<feature type="transmembrane region" description="Helical" evidence="6">
    <location>
        <begin position="490"/>
        <end position="511"/>
    </location>
</feature>
<dbReference type="PANTHER" id="PTHR24064">
    <property type="entry name" value="SOLUTE CARRIER FAMILY 22 MEMBER"/>
    <property type="match status" value="1"/>
</dbReference>
<evidence type="ECO:0000256" key="5">
    <source>
        <dbReference type="SAM" id="MobiDB-lite"/>
    </source>
</evidence>
<name>A0AAQ4DUG4_AMBAM</name>
<evidence type="ECO:0000256" key="4">
    <source>
        <dbReference type="ARBA" id="ARBA00023136"/>
    </source>
</evidence>
<feature type="transmembrane region" description="Helical" evidence="6">
    <location>
        <begin position="254"/>
        <end position="274"/>
    </location>
</feature>
<feature type="transmembrane region" description="Helical" evidence="6">
    <location>
        <begin position="197"/>
        <end position="215"/>
    </location>
</feature>
<evidence type="ECO:0000313" key="7">
    <source>
        <dbReference type="EMBL" id="KAK8766104.1"/>
    </source>
</evidence>
<evidence type="ECO:0000256" key="1">
    <source>
        <dbReference type="ARBA" id="ARBA00004141"/>
    </source>
</evidence>
<feature type="transmembrane region" description="Helical" evidence="6">
    <location>
        <begin position="431"/>
        <end position="452"/>
    </location>
</feature>
<keyword evidence="4 6" id="KW-0472">Membrane</keyword>
<dbReference type="AlphaFoldDB" id="A0AAQ4DUG4"/>
<keyword evidence="3 6" id="KW-1133">Transmembrane helix</keyword>
<dbReference type="GO" id="GO:0016020">
    <property type="term" value="C:membrane"/>
    <property type="evidence" value="ECO:0007669"/>
    <property type="project" value="UniProtKB-SubCell"/>
</dbReference>
<evidence type="ECO:0000256" key="2">
    <source>
        <dbReference type="ARBA" id="ARBA00022692"/>
    </source>
</evidence>
<accession>A0AAQ4DUG4</accession>
<evidence type="ECO:0000256" key="3">
    <source>
        <dbReference type="ARBA" id="ARBA00022989"/>
    </source>
</evidence>
<dbReference type="Proteomes" id="UP001321473">
    <property type="component" value="Unassembled WGS sequence"/>
</dbReference>
<organism evidence="7 8">
    <name type="scientific">Amblyomma americanum</name>
    <name type="common">Lone star tick</name>
    <dbReference type="NCBI Taxonomy" id="6943"/>
    <lineage>
        <taxon>Eukaryota</taxon>
        <taxon>Metazoa</taxon>
        <taxon>Ecdysozoa</taxon>
        <taxon>Arthropoda</taxon>
        <taxon>Chelicerata</taxon>
        <taxon>Arachnida</taxon>
        <taxon>Acari</taxon>
        <taxon>Parasitiformes</taxon>
        <taxon>Ixodida</taxon>
        <taxon>Ixodoidea</taxon>
        <taxon>Ixodidae</taxon>
        <taxon>Amblyomminae</taxon>
        <taxon>Amblyomma</taxon>
    </lineage>
</organism>
<feature type="transmembrane region" description="Helical" evidence="6">
    <location>
        <begin position="227"/>
        <end position="248"/>
    </location>
</feature>
<feature type="transmembrane region" description="Helical" evidence="6">
    <location>
        <begin position="137"/>
        <end position="156"/>
    </location>
</feature>
<gene>
    <name evidence="7" type="ORF">V5799_007116</name>
</gene>
<proteinExistence type="predicted"/>
<comment type="caution">
    <text evidence="7">The sequence shown here is derived from an EMBL/GenBank/DDBJ whole genome shotgun (WGS) entry which is preliminary data.</text>
</comment>
<feature type="transmembrane region" description="Helical" evidence="6">
    <location>
        <begin position="343"/>
        <end position="361"/>
    </location>
</feature>
<feature type="region of interest" description="Disordered" evidence="5">
    <location>
        <begin position="539"/>
        <end position="570"/>
    </location>
</feature>
<protein>
    <submittedName>
        <fullName evidence="7">Uncharacterized protein</fullName>
    </submittedName>
</protein>
<feature type="transmembrane region" description="Helical" evidence="6">
    <location>
        <begin position="402"/>
        <end position="425"/>
    </location>
</feature>
<evidence type="ECO:0000256" key="6">
    <source>
        <dbReference type="SAM" id="Phobius"/>
    </source>
</evidence>
<dbReference type="SUPFAM" id="SSF103473">
    <property type="entry name" value="MFS general substrate transporter"/>
    <property type="match status" value="1"/>
</dbReference>
<keyword evidence="2 6" id="KW-0812">Transmembrane</keyword>
<reference evidence="7 8" key="1">
    <citation type="journal article" date="2023" name="Arcadia Sci">
        <title>De novo assembly of a long-read Amblyomma americanum tick genome.</title>
        <authorList>
            <person name="Chou S."/>
            <person name="Poskanzer K.E."/>
            <person name="Rollins M."/>
            <person name="Thuy-Boun P.S."/>
        </authorList>
    </citation>
    <scope>NUCLEOTIDE SEQUENCE [LARGE SCALE GENOMIC DNA]</scope>
    <source>
        <strain evidence="7">F_SG_1</strain>
        <tissue evidence="7">Salivary glands</tissue>
    </source>
</reference>
<sequence>MLLLSRRKLSEIDLVTSDCYDCADVFGHGYVQRCLCVLAMFCICVQHSHTIVFRLISEDVDHWCKQPADGVMSAATWRNVAIPVDASGRLSRCTVYKYPNDENNTETESCEEWDYDPEQESRSIVSRWDLVCHRRPLLSLAQAVYIAGSLVFMSAVGHVADRVGRIPVLLSAVAFLQMTTLGGCFAASYVVYIISRFFNAGCGATVMVLSWVLLYEASTHDHRNRHIYIAMTAGVLMAEVWFAVARQLPQLDLILRQVFMLSPTVLTLYAFTAARESARWLVAKNDMARAEITMMSAAKANRFQISTTACMLERIKAEVQRTSKRVTKATKNAAEAKEVQRRAFVMFGSSVAVTFTLYLILSLEAKVTSGAGAWFQWASLAIQLASFGLLHLTFMKIATVRLLAANFAVLGGIACVISLSFALGFKPFTTALFLIARPLTYTVIIVLNASVLGMVPTPVRCGTVCWFFGFGRVGGVCGVLLFTIPDLGRGDIVFALSGAALFGMLLAHLSIPRASKQPTLSSPVSVCGNVDSVGYMKQTLDPFSDNKDKKQKRVKAGAGHTASKAKSPKP</sequence>
<dbReference type="Gene3D" id="1.20.1250.20">
    <property type="entry name" value="MFS general substrate transporter like domains"/>
    <property type="match status" value="1"/>
</dbReference>
<dbReference type="InterPro" id="IPR036259">
    <property type="entry name" value="MFS_trans_sf"/>
</dbReference>
<feature type="transmembrane region" description="Helical" evidence="6">
    <location>
        <begin position="168"/>
        <end position="191"/>
    </location>
</feature>
<feature type="transmembrane region" description="Helical" evidence="6">
    <location>
        <begin position="373"/>
        <end position="390"/>
    </location>
</feature>